<evidence type="ECO:0000313" key="4">
    <source>
        <dbReference type="Proteomes" id="UP001363010"/>
    </source>
</evidence>
<dbReference type="RefSeq" id="WP_340362025.1">
    <property type="nucleotide sequence ID" value="NZ_JBBKZV010000001.1"/>
</dbReference>
<evidence type="ECO:0000256" key="1">
    <source>
        <dbReference type="SAM" id="MobiDB-lite"/>
    </source>
</evidence>
<gene>
    <name evidence="3" type="ORF">WKW80_02995</name>
</gene>
<keyword evidence="4" id="KW-1185">Reference proteome</keyword>
<organism evidence="3 4">
    <name type="scientific">Variovorax humicola</name>
    <dbReference type="NCBI Taxonomy" id="1769758"/>
    <lineage>
        <taxon>Bacteria</taxon>
        <taxon>Pseudomonadati</taxon>
        <taxon>Pseudomonadota</taxon>
        <taxon>Betaproteobacteria</taxon>
        <taxon>Burkholderiales</taxon>
        <taxon>Comamonadaceae</taxon>
        <taxon>Variovorax</taxon>
    </lineage>
</organism>
<feature type="signal peptide" evidence="2">
    <location>
        <begin position="1"/>
        <end position="20"/>
    </location>
</feature>
<proteinExistence type="predicted"/>
<dbReference type="Gene3D" id="1.10.150.320">
    <property type="entry name" value="Photosystem II 12 kDa extrinsic protein"/>
    <property type="match status" value="1"/>
</dbReference>
<protein>
    <submittedName>
        <fullName evidence="3">Helix-hairpin-helix domain-containing protein</fullName>
    </submittedName>
</protein>
<dbReference type="SUPFAM" id="SSF160975">
    <property type="entry name" value="AF1531-like"/>
    <property type="match status" value="1"/>
</dbReference>
<sequence length="177" mass="17199">MFRKFAAALAATLFAVSSFAAVEANKGTAAELDGLKGVGPAMSKRIVDARAQGEFKDWADFMSRVKGVKDKSAAKLSNEGLTINGQGFTPVAQGEGKKKHSKNAASEPAAASATPPAVASPAAVAATPAAAPAAPAATATTRAAAAAKPAVVPVVVPAAAQAVAPAAAPAAKAAAAK</sequence>
<comment type="caution">
    <text evidence="3">The sequence shown here is derived from an EMBL/GenBank/DDBJ whole genome shotgun (WGS) entry which is preliminary data.</text>
</comment>
<dbReference type="EMBL" id="JBBKZV010000001">
    <property type="protein sequence ID" value="MEJ8821003.1"/>
    <property type="molecule type" value="Genomic_DNA"/>
</dbReference>
<dbReference type="Pfam" id="PF12836">
    <property type="entry name" value="HHH_3"/>
    <property type="match status" value="1"/>
</dbReference>
<keyword evidence="2" id="KW-0732">Signal</keyword>
<accession>A0ABU8VT99</accession>
<feature type="region of interest" description="Disordered" evidence="1">
    <location>
        <begin position="85"/>
        <end position="114"/>
    </location>
</feature>
<feature type="compositionally biased region" description="Low complexity" evidence="1">
    <location>
        <begin position="104"/>
        <end position="114"/>
    </location>
</feature>
<name>A0ABU8VT99_9BURK</name>
<dbReference type="Proteomes" id="UP001363010">
    <property type="component" value="Unassembled WGS sequence"/>
</dbReference>
<evidence type="ECO:0000313" key="3">
    <source>
        <dbReference type="EMBL" id="MEJ8821003.1"/>
    </source>
</evidence>
<feature type="chain" id="PRO_5045727267" evidence="2">
    <location>
        <begin position="21"/>
        <end position="177"/>
    </location>
</feature>
<reference evidence="3 4" key="1">
    <citation type="submission" date="2024-03" db="EMBL/GenBank/DDBJ databases">
        <title>Novel species of the genus Variovorax.</title>
        <authorList>
            <person name="Liu Q."/>
            <person name="Xin Y.-H."/>
        </authorList>
    </citation>
    <scope>NUCLEOTIDE SEQUENCE [LARGE SCALE GENOMIC DNA]</scope>
    <source>
        <strain evidence="3 4">KACC 18501</strain>
    </source>
</reference>
<evidence type="ECO:0000256" key="2">
    <source>
        <dbReference type="SAM" id="SignalP"/>
    </source>
</evidence>